<name>A0ABQ4MDE9_9BACL</name>
<sequence length="50" mass="5601">MRGSVQADNASFMDLGRGTAMKTLQESIIFDTNIASLVTIYMKIHYFVTL</sequence>
<evidence type="ECO:0000313" key="2">
    <source>
        <dbReference type="Proteomes" id="UP000679992"/>
    </source>
</evidence>
<reference evidence="1 2" key="1">
    <citation type="submission" date="2021-03" db="EMBL/GenBank/DDBJ databases">
        <title>Antimicrobial resistance genes in bacteria isolated from Japanese honey, and their potential for conferring macrolide and lincosamide resistance in the American foulbrood pathogen Paenibacillus larvae.</title>
        <authorList>
            <person name="Okamoto M."/>
            <person name="Kumagai M."/>
            <person name="Kanamori H."/>
            <person name="Takamatsu D."/>
        </authorList>
    </citation>
    <scope>NUCLEOTIDE SEQUENCE [LARGE SCALE GENOMIC DNA]</scope>
    <source>
        <strain evidence="1 2">J42TS3</strain>
    </source>
</reference>
<accession>A0ABQ4MDE9</accession>
<protein>
    <submittedName>
        <fullName evidence="1">Uncharacterized protein</fullName>
    </submittedName>
</protein>
<dbReference type="EMBL" id="BOSL01000009">
    <property type="protein sequence ID" value="GIP54018.1"/>
    <property type="molecule type" value="Genomic_DNA"/>
</dbReference>
<evidence type="ECO:0000313" key="1">
    <source>
        <dbReference type="EMBL" id="GIP54018.1"/>
    </source>
</evidence>
<comment type="caution">
    <text evidence="1">The sequence shown here is derived from an EMBL/GenBank/DDBJ whole genome shotgun (WGS) entry which is preliminary data.</text>
</comment>
<keyword evidence="2" id="KW-1185">Reference proteome</keyword>
<dbReference type="Proteomes" id="UP000679992">
    <property type="component" value="Unassembled WGS sequence"/>
</dbReference>
<gene>
    <name evidence="1" type="ORF">J42TS3_30530</name>
</gene>
<organism evidence="1 2">
    <name type="scientific">Paenibacillus vini</name>
    <dbReference type="NCBI Taxonomy" id="1476024"/>
    <lineage>
        <taxon>Bacteria</taxon>
        <taxon>Bacillati</taxon>
        <taxon>Bacillota</taxon>
        <taxon>Bacilli</taxon>
        <taxon>Bacillales</taxon>
        <taxon>Paenibacillaceae</taxon>
        <taxon>Paenibacillus</taxon>
    </lineage>
</organism>
<proteinExistence type="predicted"/>